<dbReference type="CDD" id="cd00293">
    <property type="entry name" value="USP-like"/>
    <property type="match status" value="1"/>
</dbReference>
<dbReference type="RefSeq" id="WP_047213854.1">
    <property type="nucleotide sequence ID" value="NZ_CP011568.3"/>
</dbReference>
<protein>
    <recommendedName>
        <fullName evidence="2">UspA domain-containing protein</fullName>
    </recommendedName>
</protein>
<dbReference type="Proteomes" id="UP000036700">
    <property type="component" value="Chromosome"/>
</dbReference>
<dbReference type="Gene3D" id="3.40.50.620">
    <property type="entry name" value="HUPs"/>
    <property type="match status" value="1"/>
</dbReference>
<dbReference type="Pfam" id="PF00582">
    <property type="entry name" value="Usp"/>
    <property type="match status" value="1"/>
</dbReference>
<dbReference type="InterPro" id="IPR006016">
    <property type="entry name" value="UspA"/>
</dbReference>
<evidence type="ECO:0000313" key="3">
    <source>
        <dbReference type="EMBL" id="AKJ68034.1"/>
    </source>
</evidence>
<dbReference type="PATRIC" id="fig|445709.3.peg.1546"/>
<dbReference type="PRINTS" id="PR01438">
    <property type="entry name" value="UNVRSLSTRESS"/>
</dbReference>
<evidence type="ECO:0000256" key="1">
    <source>
        <dbReference type="ARBA" id="ARBA00008791"/>
    </source>
</evidence>
<accession>A0A0G3EPU4</accession>
<feature type="domain" description="UspA" evidence="2">
    <location>
        <begin position="1"/>
        <end position="145"/>
    </location>
</feature>
<dbReference type="SUPFAM" id="SSF52402">
    <property type="entry name" value="Adenine nucleotide alpha hydrolases-like"/>
    <property type="match status" value="1"/>
</dbReference>
<dbReference type="InterPro" id="IPR014729">
    <property type="entry name" value="Rossmann-like_a/b/a_fold"/>
</dbReference>
<comment type="similarity">
    <text evidence="1">Belongs to the universal stress protein A family.</text>
</comment>
<evidence type="ECO:0000259" key="2">
    <source>
        <dbReference type="Pfam" id="PF00582"/>
    </source>
</evidence>
<name>A0A0G3EPU4_9BURK</name>
<dbReference type="AlphaFoldDB" id="A0A0G3EPU4"/>
<sequence length="145" mass="15343">MKHLMVATDGSASADRAVDEAARMAKQSGADLLIVHVIGGYGLPGTVLERFTLPEHTWFDELLDTYSAQVLTQAKARAQALGVPDARLASYRGEIVPAILQAAQQQHIDAIVVGRRGTGHMSSLLLGSTAQKLVSLSPCVVTVVP</sequence>
<dbReference type="PANTHER" id="PTHR46268">
    <property type="entry name" value="STRESS RESPONSE PROTEIN NHAX"/>
    <property type="match status" value="1"/>
</dbReference>
<dbReference type="InterPro" id="IPR006015">
    <property type="entry name" value="Universal_stress_UspA"/>
</dbReference>
<evidence type="ECO:0000313" key="4">
    <source>
        <dbReference type="Proteomes" id="UP000036700"/>
    </source>
</evidence>
<organism evidence="3 4">
    <name type="scientific">Pandoraea thiooxydans</name>
    <dbReference type="NCBI Taxonomy" id="445709"/>
    <lineage>
        <taxon>Bacteria</taxon>
        <taxon>Pseudomonadati</taxon>
        <taxon>Pseudomonadota</taxon>
        <taxon>Betaproteobacteria</taxon>
        <taxon>Burkholderiales</taxon>
        <taxon>Burkholderiaceae</taxon>
        <taxon>Pandoraea</taxon>
    </lineage>
</organism>
<proteinExistence type="inferred from homology"/>
<dbReference type="KEGG" id="ptx:ABW99_07235"/>
<gene>
    <name evidence="3" type="ORF">ABW99_07235</name>
</gene>
<dbReference type="STRING" id="445709.ABW99_07235"/>
<dbReference type="EMBL" id="CP011568">
    <property type="protein sequence ID" value="AKJ68034.1"/>
    <property type="molecule type" value="Genomic_DNA"/>
</dbReference>
<reference evidence="4" key="1">
    <citation type="submission" date="2015-06" db="EMBL/GenBank/DDBJ databases">
        <authorList>
            <person name="Lim Y.L."/>
            <person name="Ee R."/>
            <person name="Yong D."/>
            <person name="How K.Y."/>
            <person name="Yin W.F."/>
            <person name="Chan K.G."/>
        </authorList>
    </citation>
    <scope>NUCLEOTIDE SEQUENCE [LARGE SCALE GENOMIC DNA]</scope>
    <source>
        <strain evidence="4">DSM 25325</strain>
    </source>
</reference>
<keyword evidence="4" id="KW-1185">Reference proteome</keyword>
<dbReference type="PANTHER" id="PTHR46268:SF6">
    <property type="entry name" value="UNIVERSAL STRESS PROTEIN UP12"/>
    <property type="match status" value="1"/>
</dbReference>
<dbReference type="OrthoDB" id="8547832at2"/>